<sequence>MIFFNNQEVKYIMSAVTFSGKENVNPNAYHTTKKQKTNHGSSFKIPEKFRPQFYLFKAIKDAIARKTPWDFTPMGNDETLWKEFLNYDFRSWVLEHSDEVDMVLLLQKGLTELPEELFLLTNLRVLRLAQNAFQKLPEELFSMTSLEKLDLSYNQLTALPKGMEKLINLKSLGVSNNPIERFDLTLPKLTHLYLSDTDLTEVPNLQHLPLENLWLTSNKIKKVDVGRFPSSIKVLRLSENQIDSLSGPFEKLTVLDFLYLDENQLSTLPEAFSNLPKIRVLGMNQNAFNEVPKVLEKLSSLKQLYLRVNLLRVLPEWTNRLKDFSAENNPLDHLKC</sequence>
<dbReference type="PANTHER" id="PTHR48051">
    <property type="match status" value="1"/>
</dbReference>
<comment type="caution">
    <text evidence="3">The sequence shown here is derived from an EMBL/GenBank/DDBJ whole genome shotgun (WGS) entry which is preliminary data.</text>
</comment>
<dbReference type="SMART" id="SM00369">
    <property type="entry name" value="LRR_TYP"/>
    <property type="match status" value="6"/>
</dbReference>
<dbReference type="PROSITE" id="PS51450">
    <property type="entry name" value="LRR"/>
    <property type="match status" value="2"/>
</dbReference>
<dbReference type="InterPro" id="IPR001611">
    <property type="entry name" value="Leu-rich_rpt"/>
</dbReference>
<dbReference type="Pfam" id="PF13855">
    <property type="entry name" value="LRR_8"/>
    <property type="match status" value="2"/>
</dbReference>
<dbReference type="InterPro" id="IPR003591">
    <property type="entry name" value="Leu-rich_rpt_typical-subtyp"/>
</dbReference>
<protein>
    <recommendedName>
        <fullName evidence="5">Leucine-rich repeat domain-containing protein</fullName>
    </recommendedName>
</protein>
<evidence type="ECO:0000313" key="4">
    <source>
        <dbReference type="Proteomes" id="UP001194714"/>
    </source>
</evidence>
<dbReference type="InterPro" id="IPR032675">
    <property type="entry name" value="LRR_dom_sf"/>
</dbReference>
<dbReference type="InterPro" id="IPR050216">
    <property type="entry name" value="LRR_domain-containing"/>
</dbReference>
<reference evidence="3 4" key="1">
    <citation type="submission" date="2020-01" db="EMBL/GenBank/DDBJ databases">
        <title>Draft genome sequence of Cand. Neptunochlamydia vexilliferae K9.</title>
        <authorList>
            <person name="Schulz F."/>
            <person name="Koestlbacher S."/>
            <person name="Wascher F."/>
            <person name="Pizzetti I."/>
            <person name="Horn M."/>
        </authorList>
    </citation>
    <scope>NUCLEOTIDE SEQUENCE [LARGE SCALE GENOMIC DNA]</scope>
    <source>
        <strain evidence="3 4">K9</strain>
    </source>
</reference>
<name>A0ABS0AZF4_9BACT</name>
<gene>
    <name evidence="3" type="ORF">NEPTK9_001024</name>
</gene>
<dbReference type="Gene3D" id="3.80.10.10">
    <property type="entry name" value="Ribonuclease Inhibitor"/>
    <property type="match status" value="3"/>
</dbReference>
<evidence type="ECO:0008006" key="5">
    <source>
        <dbReference type="Google" id="ProtNLM"/>
    </source>
</evidence>
<evidence type="ECO:0000256" key="2">
    <source>
        <dbReference type="ARBA" id="ARBA00022737"/>
    </source>
</evidence>
<organism evidence="3 4">
    <name type="scientific">Candidatus Neptunichlamydia vexilliferae</name>
    <dbReference type="NCBI Taxonomy" id="1651774"/>
    <lineage>
        <taxon>Bacteria</taxon>
        <taxon>Pseudomonadati</taxon>
        <taxon>Chlamydiota</taxon>
        <taxon>Chlamydiia</taxon>
        <taxon>Parachlamydiales</taxon>
        <taxon>Simkaniaceae</taxon>
        <taxon>Candidatus Neptunichlamydia</taxon>
    </lineage>
</organism>
<dbReference type="Proteomes" id="UP001194714">
    <property type="component" value="Unassembled WGS sequence"/>
</dbReference>
<dbReference type="EMBL" id="JAAEJV010000025">
    <property type="protein sequence ID" value="MBF5059510.1"/>
    <property type="molecule type" value="Genomic_DNA"/>
</dbReference>
<evidence type="ECO:0000256" key="1">
    <source>
        <dbReference type="ARBA" id="ARBA00022614"/>
    </source>
</evidence>
<accession>A0ABS0AZF4</accession>
<evidence type="ECO:0000313" key="3">
    <source>
        <dbReference type="EMBL" id="MBF5059510.1"/>
    </source>
</evidence>
<proteinExistence type="predicted"/>
<dbReference type="SUPFAM" id="SSF52058">
    <property type="entry name" value="L domain-like"/>
    <property type="match status" value="1"/>
</dbReference>
<keyword evidence="1" id="KW-0433">Leucine-rich repeat</keyword>
<keyword evidence="2" id="KW-0677">Repeat</keyword>
<dbReference type="SMART" id="SM00364">
    <property type="entry name" value="LRR_BAC"/>
    <property type="match status" value="6"/>
</dbReference>
<keyword evidence="4" id="KW-1185">Reference proteome</keyword>
<dbReference type="PANTHER" id="PTHR48051:SF1">
    <property type="entry name" value="RAS SUPPRESSOR PROTEIN 1"/>
    <property type="match status" value="1"/>
</dbReference>